<evidence type="ECO:0000313" key="4">
    <source>
        <dbReference type="Proteomes" id="UP000016560"/>
    </source>
</evidence>
<dbReference type="AlphaFoldDB" id="U2ZNK7"/>
<feature type="domain" description="Arc-like DNA binding" evidence="2">
    <location>
        <begin position="2"/>
        <end position="49"/>
    </location>
</feature>
<accession>U2ZNK7</accession>
<evidence type="ECO:0000259" key="2">
    <source>
        <dbReference type="Pfam" id="PF03869"/>
    </source>
</evidence>
<organism evidence="3 4">
    <name type="scientific">Aquipseudomonas alcaligenes (strain ATCC 14909 / DSM 50342 / CCUG 1425 / JCM 20561 / NBRC 14159 / NCIMB 9945 / NCTC 10367 / 1577)</name>
    <name type="common">Pseudomonas alcaligenes</name>
    <dbReference type="NCBI Taxonomy" id="1215092"/>
    <lineage>
        <taxon>Bacteria</taxon>
        <taxon>Pseudomonadati</taxon>
        <taxon>Pseudomonadota</taxon>
        <taxon>Gammaproteobacteria</taxon>
        <taxon>Pseudomonadales</taxon>
        <taxon>Pseudomonadaceae</taxon>
        <taxon>Aquipseudomonas</taxon>
    </lineage>
</organism>
<dbReference type="EMBL" id="BATI01000014">
    <property type="protein sequence ID" value="GAD62647.1"/>
    <property type="molecule type" value="Genomic_DNA"/>
</dbReference>
<evidence type="ECO:0000256" key="1">
    <source>
        <dbReference type="SAM" id="MobiDB-lite"/>
    </source>
</evidence>
<reference evidence="3" key="1">
    <citation type="submission" date="2024-09" db="EMBL/GenBank/DDBJ databases">
        <title>Whole genome shotgun sequence of Pseudomonas alcaligenes NBRC 14159.</title>
        <authorList>
            <person name="Yoshida I."/>
            <person name="Hosoyama A."/>
            <person name="Tsuchikane K."/>
            <person name="Noguchi M."/>
            <person name="Hirakata S."/>
            <person name="Ando Y."/>
            <person name="Ohji S."/>
            <person name="Yamazoe A."/>
            <person name="Yamazaki S."/>
            <person name="Fujita N."/>
        </authorList>
    </citation>
    <scope>NUCLEOTIDE SEQUENCE</scope>
    <source>
        <strain evidence="3">NBRC 14159</strain>
    </source>
</reference>
<protein>
    <recommendedName>
        <fullName evidence="2">Arc-like DNA binding domain-containing protein</fullName>
    </recommendedName>
</protein>
<proteinExistence type="predicted"/>
<dbReference type="Gene3D" id="1.10.1220.10">
    <property type="entry name" value="Met repressor-like"/>
    <property type="match status" value="1"/>
</dbReference>
<dbReference type="Pfam" id="PF03869">
    <property type="entry name" value="Arc"/>
    <property type="match status" value="1"/>
</dbReference>
<evidence type="ECO:0000313" key="3">
    <source>
        <dbReference type="EMBL" id="GAD62647.1"/>
    </source>
</evidence>
<dbReference type="InterPro" id="IPR013321">
    <property type="entry name" value="Arc_rbn_hlx_hlx"/>
</dbReference>
<dbReference type="InterPro" id="IPR005569">
    <property type="entry name" value="Arc_DNA-bd_dom"/>
</dbReference>
<sequence length="167" mass="18600">MSRDITPFALRMPAELRGQIEEAASSNKRSLNAEVVARLQDSFETSATVAGRATVLELKSLMTEVSLISALLSMVQQQPQSQERDGLLKQLVERVDAMGDIPKLFTELMKALPLEQPDQLQVEHFTLEKRGDKPSATAKRPLRKTSRPLGMDQAEWEALKAAENKDN</sequence>
<gene>
    <name evidence="3" type="ORF">PA6_014_00200</name>
</gene>
<dbReference type="SUPFAM" id="SSF47598">
    <property type="entry name" value="Ribbon-helix-helix"/>
    <property type="match status" value="1"/>
</dbReference>
<dbReference type="Proteomes" id="UP000016560">
    <property type="component" value="Unassembled WGS sequence"/>
</dbReference>
<feature type="region of interest" description="Disordered" evidence="1">
    <location>
        <begin position="128"/>
        <end position="153"/>
    </location>
</feature>
<dbReference type="GO" id="GO:0003677">
    <property type="term" value="F:DNA binding"/>
    <property type="evidence" value="ECO:0007669"/>
    <property type="project" value="InterPro"/>
</dbReference>
<keyword evidence="4" id="KW-1185">Reference proteome</keyword>
<dbReference type="RefSeq" id="WP_021700734.1">
    <property type="nucleotide sequence ID" value="NZ_BATI01000014.1"/>
</dbReference>
<dbReference type="GO" id="GO:0006355">
    <property type="term" value="P:regulation of DNA-templated transcription"/>
    <property type="evidence" value="ECO:0007669"/>
    <property type="project" value="InterPro"/>
</dbReference>
<name>U2ZNK7_AQUA1</name>
<dbReference type="InterPro" id="IPR010985">
    <property type="entry name" value="Ribbon_hlx_hlx"/>
</dbReference>
<comment type="caution">
    <text evidence="3">The sequence shown here is derived from an EMBL/GenBank/DDBJ whole genome shotgun (WGS) entry which is preliminary data.</text>
</comment>